<organism evidence="3 4">
    <name type="scientific">Mizuhopecten yessoensis</name>
    <name type="common">Japanese scallop</name>
    <name type="synonym">Patinopecten yessoensis</name>
    <dbReference type="NCBI Taxonomy" id="6573"/>
    <lineage>
        <taxon>Eukaryota</taxon>
        <taxon>Metazoa</taxon>
        <taxon>Spiralia</taxon>
        <taxon>Lophotrochozoa</taxon>
        <taxon>Mollusca</taxon>
        <taxon>Bivalvia</taxon>
        <taxon>Autobranchia</taxon>
        <taxon>Pteriomorphia</taxon>
        <taxon>Pectinida</taxon>
        <taxon>Pectinoidea</taxon>
        <taxon>Pectinidae</taxon>
        <taxon>Mizuhopecten</taxon>
    </lineage>
</organism>
<dbReference type="EMBL" id="NEDP02076734">
    <property type="protein sequence ID" value="OWF35289.1"/>
    <property type="molecule type" value="Genomic_DNA"/>
</dbReference>
<keyword evidence="2" id="KW-0732">Signal</keyword>
<evidence type="ECO:0000313" key="4">
    <source>
        <dbReference type="Proteomes" id="UP000242188"/>
    </source>
</evidence>
<feature type="compositionally biased region" description="Gly residues" evidence="1">
    <location>
        <begin position="474"/>
        <end position="483"/>
    </location>
</feature>
<accession>A0A210PFM6</accession>
<feature type="compositionally biased region" description="Gly residues" evidence="1">
    <location>
        <begin position="346"/>
        <end position="356"/>
    </location>
</feature>
<feature type="compositionally biased region" description="Low complexity" evidence="1">
    <location>
        <begin position="331"/>
        <end position="344"/>
    </location>
</feature>
<dbReference type="OrthoDB" id="10623991at2759"/>
<feature type="compositionally biased region" description="Basic residues" evidence="1">
    <location>
        <begin position="51"/>
        <end position="74"/>
    </location>
</feature>
<protein>
    <submittedName>
        <fullName evidence="3">Uncharacterized protein</fullName>
    </submittedName>
</protein>
<feature type="compositionally biased region" description="Polar residues" evidence="1">
    <location>
        <begin position="109"/>
        <end position="142"/>
    </location>
</feature>
<feature type="region of interest" description="Disordered" evidence="1">
    <location>
        <begin position="466"/>
        <end position="496"/>
    </location>
</feature>
<feature type="chain" id="PRO_5012351961" evidence="2">
    <location>
        <begin position="24"/>
        <end position="560"/>
    </location>
</feature>
<feature type="signal peptide" evidence="2">
    <location>
        <begin position="1"/>
        <end position="23"/>
    </location>
</feature>
<proteinExistence type="predicted"/>
<evidence type="ECO:0000313" key="3">
    <source>
        <dbReference type="EMBL" id="OWF35289.1"/>
    </source>
</evidence>
<feature type="compositionally biased region" description="Low complexity" evidence="1">
    <location>
        <begin position="192"/>
        <end position="215"/>
    </location>
</feature>
<dbReference type="AlphaFoldDB" id="A0A210PFM6"/>
<feature type="region of interest" description="Disordered" evidence="1">
    <location>
        <begin position="49"/>
        <end position="83"/>
    </location>
</feature>
<feature type="region of interest" description="Disordered" evidence="1">
    <location>
        <begin position="108"/>
        <end position="376"/>
    </location>
</feature>
<dbReference type="STRING" id="6573.A0A210PFM6"/>
<evidence type="ECO:0000256" key="2">
    <source>
        <dbReference type="SAM" id="SignalP"/>
    </source>
</evidence>
<sequence>MNLILPIFIFFGVFCAFCDYSDALGNTRTTRYDPRRSRLQAMRTSLARSALRARRPTSGSRRRSQVRVTSKRRGGVNTATSIKNTSNIDTRHIKQTIIIAKTANIMSPIGTQNNDKTAISSRGSGGVQNSSPARNLEISSTRQRAHLARNRRPNRPNNGQGLPSTSGNGRGNNRNGISGLASSGHRPSTNFGLGNRHSGRSGLSGNLGRQRNTMGGQVGQMGGHGGSMGGHGGQIGGHGGSSGGNGGPMGGHGGSMGGHGGSLGGNVGSMGGLGGSLGGNGGSMGGNGGSTGGHGGSMGGHGGSFGGNGGSMGGHGGSMSGNGGSTGGHVGPSSAHGSSFGSHGRNTGGQGVGSSNGIGIHSGPNSNFRHTQNNGGNPNFNIADMLLSGLGVASSSPNLLALMSSGALNRGGGGMNSAPASAGAGPPDLTGLFRGPDGARLLNSLVQNVMGTSSGGMGVTAPSVVARPSVGKSSGHGGSGSGPHTGSAAHGSNTISTGVNHGPIIIEAGSNIQVGFRHGNGSPSIVIKSVPTTTTPATFLASATDMMLPAMAMELGEELP</sequence>
<gene>
    <name evidence="3" type="ORF">KP79_PYT22787</name>
</gene>
<feature type="compositionally biased region" description="Gly residues" evidence="1">
    <location>
        <begin position="216"/>
        <end position="330"/>
    </location>
</feature>
<dbReference type="Proteomes" id="UP000242188">
    <property type="component" value="Unassembled WGS sequence"/>
</dbReference>
<feature type="compositionally biased region" description="Polar residues" evidence="1">
    <location>
        <begin position="363"/>
        <end position="376"/>
    </location>
</feature>
<evidence type="ECO:0000256" key="1">
    <source>
        <dbReference type="SAM" id="MobiDB-lite"/>
    </source>
</evidence>
<comment type="caution">
    <text evidence="3">The sequence shown here is derived from an EMBL/GenBank/DDBJ whole genome shotgun (WGS) entry which is preliminary data.</text>
</comment>
<feature type="compositionally biased region" description="Basic residues" evidence="1">
    <location>
        <begin position="143"/>
        <end position="154"/>
    </location>
</feature>
<keyword evidence="4" id="KW-1185">Reference proteome</keyword>
<name>A0A210PFM6_MIZYE</name>
<reference evidence="3 4" key="1">
    <citation type="journal article" date="2017" name="Nat. Ecol. Evol.">
        <title>Scallop genome provides insights into evolution of bilaterian karyotype and development.</title>
        <authorList>
            <person name="Wang S."/>
            <person name="Zhang J."/>
            <person name="Jiao W."/>
            <person name="Li J."/>
            <person name="Xun X."/>
            <person name="Sun Y."/>
            <person name="Guo X."/>
            <person name="Huan P."/>
            <person name="Dong B."/>
            <person name="Zhang L."/>
            <person name="Hu X."/>
            <person name="Sun X."/>
            <person name="Wang J."/>
            <person name="Zhao C."/>
            <person name="Wang Y."/>
            <person name="Wang D."/>
            <person name="Huang X."/>
            <person name="Wang R."/>
            <person name="Lv J."/>
            <person name="Li Y."/>
            <person name="Zhang Z."/>
            <person name="Liu B."/>
            <person name="Lu W."/>
            <person name="Hui Y."/>
            <person name="Liang J."/>
            <person name="Zhou Z."/>
            <person name="Hou R."/>
            <person name="Li X."/>
            <person name="Liu Y."/>
            <person name="Li H."/>
            <person name="Ning X."/>
            <person name="Lin Y."/>
            <person name="Zhao L."/>
            <person name="Xing Q."/>
            <person name="Dou J."/>
            <person name="Li Y."/>
            <person name="Mao J."/>
            <person name="Guo H."/>
            <person name="Dou H."/>
            <person name="Li T."/>
            <person name="Mu C."/>
            <person name="Jiang W."/>
            <person name="Fu Q."/>
            <person name="Fu X."/>
            <person name="Miao Y."/>
            <person name="Liu J."/>
            <person name="Yu Q."/>
            <person name="Li R."/>
            <person name="Liao H."/>
            <person name="Li X."/>
            <person name="Kong Y."/>
            <person name="Jiang Z."/>
            <person name="Chourrout D."/>
            <person name="Li R."/>
            <person name="Bao Z."/>
        </authorList>
    </citation>
    <scope>NUCLEOTIDE SEQUENCE [LARGE SCALE GENOMIC DNA]</scope>
    <source>
        <strain evidence="3 4">PY_sf001</strain>
    </source>
</reference>